<dbReference type="Proteomes" id="UP001499863">
    <property type="component" value="Unassembled WGS sequence"/>
</dbReference>
<evidence type="ECO:0000313" key="2">
    <source>
        <dbReference type="EMBL" id="GAA1385796.1"/>
    </source>
</evidence>
<protein>
    <submittedName>
        <fullName evidence="2">Uncharacterized protein</fullName>
    </submittedName>
</protein>
<dbReference type="SUPFAM" id="SSF50494">
    <property type="entry name" value="Trypsin-like serine proteases"/>
    <property type="match status" value="1"/>
</dbReference>
<dbReference type="PROSITE" id="PS00134">
    <property type="entry name" value="TRYPSIN_HIS"/>
    <property type="match status" value="1"/>
</dbReference>
<organism evidence="2 3">
    <name type="scientific">Kitasatospora putterlickiae</name>
    <dbReference type="NCBI Taxonomy" id="221725"/>
    <lineage>
        <taxon>Bacteria</taxon>
        <taxon>Bacillati</taxon>
        <taxon>Actinomycetota</taxon>
        <taxon>Actinomycetes</taxon>
        <taxon>Kitasatosporales</taxon>
        <taxon>Streptomycetaceae</taxon>
        <taxon>Kitasatospora</taxon>
    </lineage>
</organism>
<evidence type="ECO:0000313" key="3">
    <source>
        <dbReference type="Proteomes" id="UP001499863"/>
    </source>
</evidence>
<keyword evidence="3" id="KW-1185">Reference proteome</keyword>
<reference evidence="2 3" key="1">
    <citation type="journal article" date="2019" name="Int. J. Syst. Evol. Microbiol.">
        <title>The Global Catalogue of Microorganisms (GCM) 10K type strain sequencing project: providing services to taxonomists for standard genome sequencing and annotation.</title>
        <authorList>
            <consortium name="The Broad Institute Genomics Platform"/>
            <consortium name="The Broad Institute Genome Sequencing Center for Infectious Disease"/>
            <person name="Wu L."/>
            <person name="Ma J."/>
        </authorList>
    </citation>
    <scope>NUCLEOTIDE SEQUENCE [LARGE SCALE GENOMIC DNA]</scope>
    <source>
        <strain evidence="2 3">JCM 12393</strain>
    </source>
</reference>
<accession>A0ABN1XMZ1</accession>
<dbReference type="InterPro" id="IPR009003">
    <property type="entry name" value="Peptidase_S1_PA"/>
</dbReference>
<dbReference type="Gene3D" id="2.40.10.10">
    <property type="entry name" value="Trypsin-like serine proteases"/>
    <property type="match status" value="2"/>
</dbReference>
<dbReference type="EMBL" id="BAAAKJ010000040">
    <property type="protein sequence ID" value="GAA1385796.1"/>
    <property type="molecule type" value="Genomic_DNA"/>
</dbReference>
<sequence>MKRSLKAALVSAVAVVTVTAVVPGSAFAASPLPSLSDTQIAAMAPADQAKLLNPLRALANAADAVGKAELAGVYAGLELNAGAHTVNIYLTDRSQAKRFLAAAKAADPGTDTNLARIKQAKYTRQALHEARDRVLGAKGEYGDELESVSVPSDGSGLRIGVKNVERAKQKVAASRALTASDPAGVDTVLEPSSEGSDMSRLRDTPAWIAGEALTDAGWGSGYKCTSGVPTRRKSDNRSFLISAAHCFSDGASVYTGWENGGRNYLGNVVARADLWDAVAIDVQGTGWTAGREWDGPVNNSFTLTLTSSAYSYNGDFVCQDGYTTGVMCGIKVVDDDKYWTGSNGVDHRGVEGTQVSGYTAIQGGDSGGLVFSITGDTRQARGINSWGGGTTIRWTEVVDIYNTWGLQLA</sequence>
<name>A0ABN1XMZ1_9ACTN</name>
<proteinExistence type="predicted"/>
<keyword evidence="1" id="KW-0732">Signal</keyword>
<dbReference type="RefSeq" id="WP_344326066.1">
    <property type="nucleotide sequence ID" value="NZ_BAAAKJ010000040.1"/>
</dbReference>
<dbReference type="InterPro" id="IPR043504">
    <property type="entry name" value="Peptidase_S1_PA_chymotrypsin"/>
</dbReference>
<dbReference type="InterPro" id="IPR018114">
    <property type="entry name" value="TRYPSIN_HIS"/>
</dbReference>
<feature type="signal peptide" evidence="1">
    <location>
        <begin position="1"/>
        <end position="28"/>
    </location>
</feature>
<feature type="chain" id="PRO_5046773155" evidence="1">
    <location>
        <begin position="29"/>
        <end position="409"/>
    </location>
</feature>
<comment type="caution">
    <text evidence="2">The sequence shown here is derived from an EMBL/GenBank/DDBJ whole genome shotgun (WGS) entry which is preliminary data.</text>
</comment>
<evidence type="ECO:0000256" key="1">
    <source>
        <dbReference type="SAM" id="SignalP"/>
    </source>
</evidence>
<gene>
    <name evidence="2" type="ORF">GCM10009639_08760</name>
</gene>